<dbReference type="GO" id="GO:0016837">
    <property type="term" value="F:carbon-oxygen lyase activity, acting on polysaccharides"/>
    <property type="evidence" value="ECO:0007669"/>
    <property type="project" value="TreeGrafter"/>
</dbReference>
<dbReference type="Gene3D" id="2.160.20.10">
    <property type="entry name" value="Single-stranded right-handed beta-helix, Pectin lyase-like"/>
    <property type="match status" value="1"/>
</dbReference>
<evidence type="ECO:0000259" key="11">
    <source>
        <dbReference type="Pfam" id="PF13229"/>
    </source>
</evidence>
<comment type="similarity">
    <text evidence="8">Belongs to the polysaccharide lyase 9 family.</text>
</comment>
<evidence type="ECO:0000256" key="5">
    <source>
        <dbReference type="ARBA" id="ARBA00022729"/>
    </source>
</evidence>
<dbReference type="Pfam" id="PF13229">
    <property type="entry name" value="Beta_helix"/>
    <property type="match status" value="1"/>
</dbReference>
<name>A0A1G5GAV8_9FIRM</name>
<reference evidence="13" key="1">
    <citation type="submission" date="2016-10" db="EMBL/GenBank/DDBJ databases">
        <authorList>
            <person name="Varghese N."/>
            <person name="Submissions S."/>
        </authorList>
    </citation>
    <scope>NUCLEOTIDE SEQUENCE [LARGE SCALE GENOMIC DNA]</scope>
    <source>
        <strain evidence="13">XBD2006</strain>
    </source>
</reference>
<dbReference type="GO" id="GO:0046872">
    <property type="term" value="F:metal ion binding"/>
    <property type="evidence" value="ECO:0007669"/>
    <property type="project" value="UniProtKB-KW"/>
</dbReference>
<dbReference type="InterPro" id="IPR039448">
    <property type="entry name" value="Beta_helix"/>
</dbReference>
<evidence type="ECO:0000313" key="12">
    <source>
        <dbReference type="EMBL" id="SCY48380.1"/>
    </source>
</evidence>
<dbReference type="AlphaFoldDB" id="A0A1G5GAV8"/>
<dbReference type="InterPro" id="IPR052052">
    <property type="entry name" value="Polysaccharide_Lyase_9"/>
</dbReference>
<keyword evidence="13" id="KW-1185">Reference proteome</keyword>
<dbReference type="SUPFAM" id="SSF51126">
    <property type="entry name" value="Pectin lyase-like"/>
    <property type="match status" value="1"/>
</dbReference>
<evidence type="ECO:0000256" key="8">
    <source>
        <dbReference type="ARBA" id="ARBA00038263"/>
    </source>
</evidence>
<evidence type="ECO:0000256" key="2">
    <source>
        <dbReference type="ARBA" id="ARBA00004613"/>
    </source>
</evidence>
<feature type="region of interest" description="Disordered" evidence="9">
    <location>
        <begin position="179"/>
        <end position="224"/>
    </location>
</feature>
<organism evidence="12 13">
    <name type="scientific">Butyrivibrio hungatei</name>
    <dbReference type="NCBI Taxonomy" id="185008"/>
    <lineage>
        <taxon>Bacteria</taxon>
        <taxon>Bacillati</taxon>
        <taxon>Bacillota</taxon>
        <taxon>Clostridia</taxon>
        <taxon>Lachnospirales</taxon>
        <taxon>Lachnospiraceae</taxon>
        <taxon>Butyrivibrio</taxon>
    </lineage>
</organism>
<comment type="cofactor">
    <cofactor evidence="1">
        <name>Ca(2+)</name>
        <dbReference type="ChEBI" id="CHEBI:29108"/>
    </cofactor>
</comment>
<feature type="signal peptide" evidence="10">
    <location>
        <begin position="1"/>
        <end position="32"/>
    </location>
</feature>
<comment type="subcellular location">
    <subcellularLocation>
        <location evidence="2">Secreted</location>
    </subcellularLocation>
</comment>
<dbReference type="InterPro" id="IPR011050">
    <property type="entry name" value="Pectin_lyase_fold/virulence"/>
</dbReference>
<dbReference type="InterPro" id="IPR012334">
    <property type="entry name" value="Pectin_lyas_fold"/>
</dbReference>
<dbReference type="PANTHER" id="PTHR40088:SF1">
    <property type="entry name" value="PECTATE LYASE PEL9"/>
    <property type="match status" value="1"/>
</dbReference>
<gene>
    <name evidence="12" type="ORF">SAMN02910451_02790</name>
</gene>
<dbReference type="Proteomes" id="UP000183047">
    <property type="component" value="Unassembled WGS sequence"/>
</dbReference>
<dbReference type="PANTHER" id="PTHR40088">
    <property type="entry name" value="PECTATE LYASE (EUROFUNG)"/>
    <property type="match status" value="1"/>
</dbReference>
<evidence type="ECO:0000256" key="6">
    <source>
        <dbReference type="ARBA" id="ARBA00022837"/>
    </source>
</evidence>
<keyword evidence="7" id="KW-0456">Lyase</keyword>
<dbReference type="SMART" id="SM00710">
    <property type="entry name" value="PbH1"/>
    <property type="match status" value="3"/>
</dbReference>
<proteinExistence type="inferred from homology"/>
<evidence type="ECO:0000256" key="3">
    <source>
        <dbReference type="ARBA" id="ARBA00022525"/>
    </source>
</evidence>
<dbReference type="InterPro" id="IPR006626">
    <property type="entry name" value="PbH1"/>
</dbReference>
<keyword evidence="6" id="KW-0106">Calcium</keyword>
<evidence type="ECO:0000256" key="1">
    <source>
        <dbReference type="ARBA" id="ARBA00001913"/>
    </source>
</evidence>
<sequence>MHKTIKKILSAILTFSLVAGITIVAKPLESQAATSTSWNFKNTSFKNLGTINSTITIDDLTLVATKDLTMKVKSKKATIGDISYTYALALCGKGDKNGRSVKVPVSGNDTIKVTLSSSSNSSARTLILANESGTQLATMNAGTSASTESFNYVGSDNYIWLYSQNSGIDIFKIQVDSKGNNQTPVKNDDSSSDASSRQDIPEDKSQDNSEPPKAPTEAQNTSDGKVVTSFKELVSAASSAQSSGGGKIYVSGTTIPCDGQLALSSSNANIQIIGLQNNDGTYPVLDFTPFMKSYIGKKSSDSAVGIRVSGSKYTIKNLIIEHAPDNGIQIKGGSAGNNTVSNCIVRYNNDAGLQVTAGAYNNNIEYVCSYRNCDVYTRGGNADGFAPKLGAGKGNTFSYCYAWDNSDDGWDSFDKSGEETPDISYKYCAVWNNGNPNVFTGKYDFDKGEKLDENLLLVNLIESKDPSFASKYNSRNFALPSGNFIATDNGNISLSAWTGDKYGGNPNGFKLGSAKSTSRSTRTLSYCLAFDQSKKAFDNNNSALTASFDHCIAFDNGYNYYIPPFKITGWTNIVGFGGKSADKLPSGYSVTKPSSSDESKIRNTVESTKNSIISSCKKNVIPGNIYFNIF</sequence>
<evidence type="ECO:0000313" key="13">
    <source>
        <dbReference type="Proteomes" id="UP000183047"/>
    </source>
</evidence>
<dbReference type="RefSeq" id="WP_074463192.1">
    <property type="nucleotide sequence ID" value="NZ_FMUR01000019.1"/>
</dbReference>
<dbReference type="EMBL" id="FMUR01000019">
    <property type="protein sequence ID" value="SCY48380.1"/>
    <property type="molecule type" value="Genomic_DNA"/>
</dbReference>
<feature type="chain" id="PRO_5010310621" evidence="10">
    <location>
        <begin position="33"/>
        <end position="630"/>
    </location>
</feature>
<keyword evidence="4" id="KW-0479">Metal-binding</keyword>
<protein>
    <submittedName>
        <fullName evidence="12">Right handed beta helix region</fullName>
    </submittedName>
</protein>
<keyword evidence="3" id="KW-0964">Secreted</keyword>
<evidence type="ECO:0000256" key="7">
    <source>
        <dbReference type="ARBA" id="ARBA00023239"/>
    </source>
</evidence>
<evidence type="ECO:0000256" key="10">
    <source>
        <dbReference type="SAM" id="SignalP"/>
    </source>
</evidence>
<accession>A0A1G5GAV8</accession>
<feature type="domain" description="Right handed beta helix" evidence="11">
    <location>
        <begin position="305"/>
        <end position="434"/>
    </location>
</feature>
<evidence type="ECO:0000256" key="4">
    <source>
        <dbReference type="ARBA" id="ARBA00022723"/>
    </source>
</evidence>
<evidence type="ECO:0000256" key="9">
    <source>
        <dbReference type="SAM" id="MobiDB-lite"/>
    </source>
</evidence>
<dbReference type="OrthoDB" id="8660908at2"/>
<dbReference type="GO" id="GO:0005576">
    <property type="term" value="C:extracellular region"/>
    <property type="evidence" value="ECO:0007669"/>
    <property type="project" value="UniProtKB-SubCell"/>
</dbReference>
<keyword evidence="5 10" id="KW-0732">Signal</keyword>